<feature type="transmembrane region" description="Helical" evidence="2">
    <location>
        <begin position="345"/>
        <end position="372"/>
    </location>
</feature>
<protein>
    <submittedName>
        <fullName evidence="3">DUF2079 domain-containing protein</fullName>
    </submittedName>
</protein>
<name>A0ABZ1U8R7_9ACTN</name>
<dbReference type="Pfam" id="PF09852">
    <property type="entry name" value="DUF2079"/>
    <property type="match status" value="1"/>
</dbReference>
<feature type="compositionally biased region" description="Low complexity" evidence="1">
    <location>
        <begin position="151"/>
        <end position="160"/>
    </location>
</feature>
<evidence type="ECO:0000256" key="1">
    <source>
        <dbReference type="SAM" id="MobiDB-lite"/>
    </source>
</evidence>
<reference evidence="3" key="1">
    <citation type="submission" date="2022-10" db="EMBL/GenBank/DDBJ databases">
        <title>The complete genomes of actinobacterial strains from the NBC collection.</title>
        <authorList>
            <person name="Joergensen T.S."/>
            <person name="Alvarez Arevalo M."/>
            <person name="Sterndorff E.B."/>
            <person name="Faurdal D."/>
            <person name="Vuksanovic O."/>
            <person name="Mourched A.-S."/>
            <person name="Charusanti P."/>
            <person name="Shaw S."/>
            <person name="Blin K."/>
            <person name="Weber T."/>
        </authorList>
    </citation>
    <scope>NUCLEOTIDE SEQUENCE</scope>
    <source>
        <strain evidence="3">NBC_00222</strain>
    </source>
</reference>
<gene>
    <name evidence="3" type="ORF">OHA16_33340</name>
</gene>
<organism evidence="3 4">
    <name type="scientific">Kitasatospora purpeofusca</name>
    <dbReference type="NCBI Taxonomy" id="67352"/>
    <lineage>
        <taxon>Bacteria</taxon>
        <taxon>Bacillati</taxon>
        <taxon>Actinomycetota</taxon>
        <taxon>Actinomycetes</taxon>
        <taxon>Kitasatosporales</taxon>
        <taxon>Streptomycetaceae</taxon>
        <taxon>Kitasatospora</taxon>
    </lineage>
</organism>
<feature type="transmembrane region" description="Helical" evidence="2">
    <location>
        <begin position="422"/>
        <end position="448"/>
    </location>
</feature>
<keyword evidence="2" id="KW-1133">Transmembrane helix</keyword>
<proteinExistence type="predicted"/>
<sequence length="576" mass="61082">MPVETGLSPSARPNRPLLPRVVRPPAPGAAALSGRRTAVLTLLCFAVTAACGLQQWSAVLLGGFDLGIFHQGVAGYAHLGLPISPVKSYHHEFPPAFSLLGDHFSPILAALAPLYWIWEDPRTLILGQALLLSAGVPLIRRIAVRCFTPPTDGTGAGTDSADGDPRTGDPAGTDPARLRTVRLVADLAGLVYGLGWPLLAAGRGGFHEVAFAVPLTLLMLERGLARRYGTAALAAALLCLTKEDLGLLVGMYGLVLLWRGRPRGDRQGERAGDRRTLAYGAGLLIGGPLASALAIVELIPAMGGQPDYYWVYGPLGPDAGTAFGNVLGDPLLLVQVATNATIKPLLLLWLFGTLLLLPLRSATTLCLLPLLAERVLSDNPNHWSIAHHYDAFLWPVLLTATLEALGRLHARGGLHRRTGYGLGTAAVAISLVSSLVLGGISLLTPAFWRPSASNAALVRGAAQIPDGALVEADNQVVPRLVGRTDAVLVDGVPRGRDYVLIRSDTRTFPFQTSAEQAERIELLLAHGYRQVWGEHGVVLLHRESDEPVPGARVPDDGSTPVKELVPSDVGHNLFKG</sequence>
<evidence type="ECO:0000313" key="3">
    <source>
        <dbReference type="EMBL" id="WUQ87426.1"/>
    </source>
</evidence>
<feature type="region of interest" description="Disordered" evidence="1">
    <location>
        <begin position="151"/>
        <end position="175"/>
    </location>
</feature>
<dbReference type="InterPro" id="IPR018650">
    <property type="entry name" value="STSV1_Orf64"/>
</dbReference>
<evidence type="ECO:0000313" key="4">
    <source>
        <dbReference type="Proteomes" id="UP001432222"/>
    </source>
</evidence>
<feature type="transmembrane region" description="Helical" evidence="2">
    <location>
        <begin position="231"/>
        <end position="257"/>
    </location>
</feature>
<keyword evidence="2" id="KW-0812">Transmembrane</keyword>
<accession>A0ABZ1U8R7</accession>
<keyword evidence="2" id="KW-0472">Membrane</keyword>
<keyword evidence="4" id="KW-1185">Reference proteome</keyword>
<evidence type="ECO:0000256" key="2">
    <source>
        <dbReference type="SAM" id="Phobius"/>
    </source>
</evidence>
<feature type="transmembrane region" description="Helical" evidence="2">
    <location>
        <begin position="277"/>
        <end position="299"/>
    </location>
</feature>
<dbReference type="Proteomes" id="UP001432222">
    <property type="component" value="Chromosome"/>
</dbReference>
<feature type="transmembrane region" description="Helical" evidence="2">
    <location>
        <begin position="319"/>
        <end position="338"/>
    </location>
</feature>
<dbReference type="EMBL" id="CP108110">
    <property type="protein sequence ID" value="WUQ87426.1"/>
    <property type="molecule type" value="Genomic_DNA"/>
</dbReference>
<feature type="transmembrane region" description="Helical" evidence="2">
    <location>
        <begin position="392"/>
        <end position="410"/>
    </location>
</feature>
<dbReference type="RefSeq" id="WP_328957984.1">
    <property type="nucleotide sequence ID" value="NZ_CP108110.1"/>
</dbReference>